<keyword evidence="18" id="KW-0378">Hydrolase</keyword>
<sequence>MTDLLARLTQATDAMTEVPPPGYSGQVLRYDGLILECAGFPASPGTRCRIDTEDGKGATGEIVGFANGRNLLFLDQPGARITHGCQVHKMRGGHNAAMGDALLGRVLDAEGAPLDGFGPPDCPDTRSLSGREQNPLARQPVDAPLDVGVRVINAALTVGRGQRVGIIAGSGVGKSVLIEMMTRYTSADVIVVGLIGERAREVGDFVAKVMTGDNRAKTCVVAVPADRSPLLRLRAAHRATAIAEYFRDQGKQVMLIMDSLTRVAHARREIGLALGEQPTAKGYTPSVISMIPGLIERAGPGLPGQGSITAFYTILADGDDTTNDPVVDTARAILDGHFVLSRNQAQMGIYPAIDLTQSVSRVMKDIAEKPHHAAALRLRRLIALYMENRDMMLMGAYSPGQDATLDEAVALWPRIENFIRQDIHEPASLEDSISALCALTGGAA</sequence>
<dbReference type="AlphaFoldDB" id="A0A0A0HLG5"/>
<evidence type="ECO:0000256" key="9">
    <source>
        <dbReference type="ARBA" id="ARBA00022795"/>
    </source>
</evidence>
<dbReference type="Pfam" id="PF18269">
    <property type="entry name" value="T3SS_ATPase_C"/>
    <property type="match status" value="1"/>
</dbReference>
<accession>A0A0A0HLG5</accession>
<keyword evidence="11" id="KW-0653">Protein transport</keyword>
<reference evidence="18 19" key="1">
    <citation type="submission" date="2013-01" db="EMBL/GenBank/DDBJ databases">
        <authorList>
            <person name="Fiebig A."/>
            <person name="Goeker M."/>
            <person name="Klenk H.-P.P."/>
        </authorList>
    </citation>
    <scope>NUCLEOTIDE SEQUENCE [LARGE SCALE GENOMIC DNA]</scope>
    <source>
        <strain evidence="18 19">DSM 17069</strain>
    </source>
</reference>
<comment type="subcellular location">
    <subcellularLocation>
        <location evidence="1">Cytoplasm</location>
    </subcellularLocation>
</comment>
<evidence type="ECO:0000256" key="4">
    <source>
        <dbReference type="ARBA" id="ARBA00020580"/>
    </source>
</evidence>
<keyword evidence="7" id="KW-0547">Nucleotide-binding</keyword>
<dbReference type="FunFam" id="3.40.50.12240:FF:000002">
    <property type="entry name" value="Flagellum-specific ATP synthase FliI"/>
    <property type="match status" value="1"/>
</dbReference>
<dbReference type="HOGENOM" id="CLU_022398_5_1_5"/>
<protein>
    <recommendedName>
        <fullName evidence="4">Flagellum-specific ATP synthase</fullName>
        <ecNumber evidence="3">7.1.2.2</ecNumber>
    </recommendedName>
</protein>
<evidence type="ECO:0000256" key="2">
    <source>
        <dbReference type="ARBA" id="ARBA00008936"/>
    </source>
</evidence>
<dbReference type="GO" id="GO:0044781">
    <property type="term" value="P:bacterial-type flagellum organization"/>
    <property type="evidence" value="ECO:0007669"/>
    <property type="project" value="UniProtKB-KW"/>
</dbReference>
<dbReference type="SUPFAM" id="SSF52540">
    <property type="entry name" value="P-loop containing nucleoside triphosphate hydrolases"/>
    <property type="match status" value="1"/>
</dbReference>
<feature type="region of interest" description="Disordered" evidence="16">
    <location>
        <begin position="114"/>
        <end position="134"/>
    </location>
</feature>
<dbReference type="PANTHER" id="PTHR15184:SF81">
    <property type="entry name" value="FLAGELLUM-SPECIFIC ATP SYNTHASE"/>
    <property type="match status" value="1"/>
</dbReference>
<dbReference type="GO" id="GO:0005737">
    <property type="term" value="C:cytoplasm"/>
    <property type="evidence" value="ECO:0007669"/>
    <property type="project" value="UniProtKB-SubCell"/>
</dbReference>
<dbReference type="OrthoDB" id="9801639at2"/>
<dbReference type="Pfam" id="PF00006">
    <property type="entry name" value="ATP-synt_ab"/>
    <property type="match status" value="1"/>
</dbReference>
<feature type="domain" description="AAA+ ATPase" evidence="17">
    <location>
        <begin position="160"/>
        <end position="351"/>
    </location>
</feature>
<dbReference type="InterPro" id="IPR005714">
    <property type="entry name" value="ATPase_T3SS_FliI/YscN"/>
</dbReference>
<evidence type="ECO:0000256" key="10">
    <source>
        <dbReference type="ARBA" id="ARBA00022840"/>
    </source>
</evidence>
<evidence type="ECO:0000256" key="6">
    <source>
        <dbReference type="ARBA" id="ARBA00022490"/>
    </source>
</evidence>
<dbReference type="GO" id="GO:0016887">
    <property type="term" value="F:ATP hydrolysis activity"/>
    <property type="evidence" value="ECO:0007669"/>
    <property type="project" value="InterPro"/>
</dbReference>
<comment type="caution">
    <text evidence="18">The sequence shown here is derived from an EMBL/GenBank/DDBJ whole genome shotgun (WGS) entry which is preliminary data.</text>
</comment>
<keyword evidence="8" id="KW-0375">Hydrogen ion transport</keyword>
<keyword evidence="10" id="KW-0067">ATP-binding</keyword>
<evidence type="ECO:0000256" key="5">
    <source>
        <dbReference type="ARBA" id="ARBA00022448"/>
    </source>
</evidence>
<keyword evidence="6" id="KW-0963">Cytoplasm</keyword>
<evidence type="ECO:0000256" key="11">
    <source>
        <dbReference type="ARBA" id="ARBA00022927"/>
    </source>
</evidence>
<name>A0A0A0HLG5_9RHOB</name>
<dbReference type="GO" id="GO:0005524">
    <property type="term" value="F:ATP binding"/>
    <property type="evidence" value="ECO:0007669"/>
    <property type="project" value="UniProtKB-KW"/>
</dbReference>
<dbReference type="InterPro" id="IPR040627">
    <property type="entry name" value="T3SS_ATPase_C"/>
</dbReference>
<evidence type="ECO:0000256" key="12">
    <source>
        <dbReference type="ARBA" id="ARBA00022967"/>
    </source>
</evidence>
<evidence type="ECO:0000256" key="14">
    <source>
        <dbReference type="ARBA" id="ARBA00023225"/>
    </source>
</evidence>
<dbReference type="InterPro" id="IPR000194">
    <property type="entry name" value="ATPase_F1/V1/A1_a/bsu_nucl-bd"/>
</dbReference>
<comment type="similarity">
    <text evidence="2">Belongs to the ATPase alpha/beta chains family.</text>
</comment>
<dbReference type="InterPro" id="IPR050053">
    <property type="entry name" value="ATPase_alpha/beta_chains"/>
</dbReference>
<keyword evidence="13" id="KW-0406">Ion transport</keyword>
<keyword evidence="15" id="KW-0066">ATP synthesis</keyword>
<proteinExistence type="inferred from homology"/>
<evidence type="ECO:0000313" key="18">
    <source>
        <dbReference type="EMBL" id="KGM87761.1"/>
    </source>
</evidence>
<dbReference type="PANTHER" id="PTHR15184">
    <property type="entry name" value="ATP SYNTHASE"/>
    <property type="match status" value="1"/>
</dbReference>
<dbReference type="Gene3D" id="3.40.50.12240">
    <property type="match status" value="1"/>
</dbReference>
<gene>
    <name evidence="18" type="ORF">rosmuc_02498</name>
</gene>
<evidence type="ECO:0000256" key="1">
    <source>
        <dbReference type="ARBA" id="ARBA00004496"/>
    </source>
</evidence>
<dbReference type="EC" id="7.1.2.2" evidence="3"/>
<dbReference type="PATRIC" id="fig|1288298.3.peg.2511"/>
<dbReference type="STRING" id="215743.ROSMUCSMR3_03184"/>
<evidence type="ECO:0000256" key="8">
    <source>
        <dbReference type="ARBA" id="ARBA00022781"/>
    </source>
</evidence>
<dbReference type="InterPro" id="IPR003593">
    <property type="entry name" value="AAA+_ATPase"/>
</dbReference>
<dbReference type="GO" id="GO:0030254">
    <property type="term" value="P:protein secretion by the type III secretion system"/>
    <property type="evidence" value="ECO:0007669"/>
    <property type="project" value="InterPro"/>
</dbReference>
<dbReference type="GO" id="GO:0030257">
    <property type="term" value="C:type III protein secretion system complex"/>
    <property type="evidence" value="ECO:0007669"/>
    <property type="project" value="InterPro"/>
</dbReference>
<organism evidence="18 19">
    <name type="scientific">Roseovarius mucosus DSM 17069</name>
    <dbReference type="NCBI Taxonomy" id="1288298"/>
    <lineage>
        <taxon>Bacteria</taxon>
        <taxon>Pseudomonadati</taxon>
        <taxon>Pseudomonadota</taxon>
        <taxon>Alphaproteobacteria</taxon>
        <taxon>Rhodobacterales</taxon>
        <taxon>Roseobacteraceae</taxon>
        <taxon>Roseovarius</taxon>
    </lineage>
</organism>
<evidence type="ECO:0000256" key="13">
    <source>
        <dbReference type="ARBA" id="ARBA00023065"/>
    </source>
</evidence>
<evidence type="ECO:0000256" key="15">
    <source>
        <dbReference type="ARBA" id="ARBA00023310"/>
    </source>
</evidence>
<dbReference type="NCBIfam" id="TIGR01026">
    <property type="entry name" value="fliI_yscN"/>
    <property type="match status" value="1"/>
</dbReference>
<keyword evidence="5" id="KW-0813">Transport</keyword>
<dbReference type="CDD" id="cd01136">
    <property type="entry name" value="ATPase_flagellum-secretory_path_III"/>
    <property type="match status" value="1"/>
</dbReference>
<dbReference type="EMBL" id="AONH01000013">
    <property type="protein sequence ID" value="KGM87761.1"/>
    <property type="molecule type" value="Genomic_DNA"/>
</dbReference>
<keyword evidence="12" id="KW-1278">Translocase</keyword>
<dbReference type="GO" id="GO:0046933">
    <property type="term" value="F:proton-transporting ATP synthase activity, rotational mechanism"/>
    <property type="evidence" value="ECO:0007669"/>
    <property type="project" value="TreeGrafter"/>
</dbReference>
<dbReference type="InterPro" id="IPR027417">
    <property type="entry name" value="P-loop_NTPase"/>
</dbReference>
<keyword evidence="14" id="KW-1006">Bacterial flagellum protein export</keyword>
<dbReference type="RefSeq" id="WP_037273757.1">
    <property type="nucleotide sequence ID" value="NZ_KN293980.1"/>
</dbReference>
<evidence type="ECO:0000256" key="7">
    <source>
        <dbReference type="ARBA" id="ARBA00022741"/>
    </source>
</evidence>
<evidence type="ECO:0000256" key="16">
    <source>
        <dbReference type="SAM" id="MobiDB-lite"/>
    </source>
</evidence>
<dbReference type="Proteomes" id="UP000030021">
    <property type="component" value="Unassembled WGS sequence"/>
</dbReference>
<dbReference type="SMART" id="SM00382">
    <property type="entry name" value="AAA"/>
    <property type="match status" value="1"/>
</dbReference>
<evidence type="ECO:0000256" key="3">
    <source>
        <dbReference type="ARBA" id="ARBA00012473"/>
    </source>
</evidence>
<evidence type="ECO:0000313" key="19">
    <source>
        <dbReference type="Proteomes" id="UP000030021"/>
    </source>
</evidence>
<evidence type="ECO:0000259" key="17">
    <source>
        <dbReference type="SMART" id="SM00382"/>
    </source>
</evidence>
<keyword evidence="9" id="KW-1005">Bacterial flagellum biogenesis</keyword>
<dbReference type="eggNOG" id="COG1157">
    <property type="taxonomic scope" value="Bacteria"/>
</dbReference>